<accession>A0AAD7Q9V2</accession>
<dbReference type="Pfam" id="PF06507">
    <property type="entry name" value="ARF_AD"/>
    <property type="match status" value="1"/>
</dbReference>
<dbReference type="GO" id="GO:0003677">
    <property type="term" value="F:DNA binding"/>
    <property type="evidence" value="ECO:0007669"/>
    <property type="project" value="UniProtKB-KW"/>
</dbReference>
<keyword evidence="8 9" id="KW-0927">Auxin signaling pathway</keyword>
<dbReference type="FunFam" id="2.30.30.1040:FF:000001">
    <property type="entry name" value="Auxin response factor"/>
    <property type="match status" value="1"/>
</dbReference>
<dbReference type="PROSITE" id="PS50863">
    <property type="entry name" value="B3"/>
    <property type="match status" value="1"/>
</dbReference>
<evidence type="ECO:0000259" key="10">
    <source>
        <dbReference type="PROSITE" id="PS50863"/>
    </source>
</evidence>
<keyword evidence="13" id="KW-1185">Reference proteome</keyword>
<keyword evidence="4 9" id="KW-0805">Transcription regulation</keyword>
<dbReference type="InterPro" id="IPR003340">
    <property type="entry name" value="B3_DNA-bd"/>
</dbReference>
<evidence type="ECO:0000256" key="6">
    <source>
        <dbReference type="ARBA" id="ARBA00023163"/>
    </source>
</evidence>
<evidence type="ECO:0000256" key="9">
    <source>
        <dbReference type="RuleBase" id="RU004561"/>
    </source>
</evidence>
<reference evidence="12" key="1">
    <citation type="journal article" date="2023" name="Science">
        <title>Elucidation of the pathway for biosynthesis of saponin adjuvants from the soapbark tree.</title>
        <authorList>
            <person name="Reed J."/>
            <person name="Orme A."/>
            <person name="El-Demerdash A."/>
            <person name="Owen C."/>
            <person name="Martin L.B.B."/>
            <person name="Misra R.C."/>
            <person name="Kikuchi S."/>
            <person name="Rejzek M."/>
            <person name="Martin A.C."/>
            <person name="Harkess A."/>
            <person name="Leebens-Mack J."/>
            <person name="Louveau T."/>
            <person name="Stephenson M.J."/>
            <person name="Osbourn A."/>
        </authorList>
    </citation>
    <scope>NUCLEOTIDE SEQUENCE</scope>
    <source>
        <strain evidence="12">S10</strain>
    </source>
</reference>
<dbReference type="SMART" id="SM01019">
    <property type="entry name" value="B3"/>
    <property type="match status" value="1"/>
</dbReference>
<dbReference type="EMBL" id="JARAOO010000003">
    <property type="protein sequence ID" value="KAJ7977489.1"/>
    <property type="molecule type" value="Genomic_DNA"/>
</dbReference>
<keyword evidence="5 9" id="KW-0238">DNA-binding</keyword>
<keyword evidence="7 9" id="KW-0539">Nucleus</keyword>
<evidence type="ECO:0000313" key="13">
    <source>
        <dbReference type="Proteomes" id="UP001163823"/>
    </source>
</evidence>
<dbReference type="InterPro" id="IPR015300">
    <property type="entry name" value="DNA-bd_pseudobarrel_sf"/>
</dbReference>
<proteinExistence type="inferred from homology"/>
<dbReference type="Pfam" id="PF02309">
    <property type="entry name" value="AUX_IAA"/>
    <property type="match status" value="1"/>
</dbReference>
<dbReference type="GO" id="GO:0009734">
    <property type="term" value="P:auxin-activated signaling pathway"/>
    <property type="evidence" value="ECO:0007669"/>
    <property type="project" value="UniProtKB-KW"/>
</dbReference>
<dbReference type="Gene3D" id="3.10.20.90">
    <property type="entry name" value="Phosphatidylinositol 3-kinase Catalytic Subunit, Chain A, domain 1"/>
    <property type="match status" value="1"/>
</dbReference>
<evidence type="ECO:0000259" key="11">
    <source>
        <dbReference type="PROSITE" id="PS51745"/>
    </source>
</evidence>
<dbReference type="PROSITE" id="PS51745">
    <property type="entry name" value="PB1"/>
    <property type="match status" value="1"/>
</dbReference>
<protein>
    <recommendedName>
        <fullName evidence="9">Auxin response factor</fullName>
    </recommendedName>
</protein>
<dbReference type="InterPro" id="IPR010525">
    <property type="entry name" value="ARF_dom"/>
</dbReference>
<evidence type="ECO:0000256" key="2">
    <source>
        <dbReference type="ARBA" id="ARBA00007853"/>
    </source>
</evidence>
<dbReference type="SUPFAM" id="SSF54277">
    <property type="entry name" value="CAD &amp; PB1 domains"/>
    <property type="match status" value="1"/>
</dbReference>
<feature type="domain" description="PB1" evidence="11">
    <location>
        <begin position="622"/>
        <end position="704"/>
    </location>
</feature>
<dbReference type="SUPFAM" id="SSF101936">
    <property type="entry name" value="DNA-binding pseudobarrel domain"/>
    <property type="match status" value="1"/>
</dbReference>
<evidence type="ECO:0000313" key="12">
    <source>
        <dbReference type="EMBL" id="KAJ7977489.1"/>
    </source>
</evidence>
<keyword evidence="6 9" id="KW-0804">Transcription</keyword>
<dbReference type="GO" id="GO:0005634">
    <property type="term" value="C:nucleus"/>
    <property type="evidence" value="ECO:0007669"/>
    <property type="project" value="UniProtKB-SubCell"/>
</dbReference>
<dbReference type="InterPro" id="IPR033389">
    <property type="entry name" value="AUX/IAA_dom"/>
</dbReference>
<dbReference type="Gene3D" id="2.40.330.10">
    <property type="entry name" value="DNA-binding pseudobarrel domain"/>
    <property type="match status" value="1"/>
</dbReference>
<dbReference type="InterPro" id="IPR053793">
    <property type="entry name" value="PB1-like"/>
</dbReference>
<evidence type="ECO:0000256" key="7">
    <source>
        <dbReference type="ARBA" id="ARBA00023242"/>
    </source>
</evidence>
<organism evidence="12 13">
    <name type="scientific">Quillaja saponaria</name>
    <name type="common">Soap bark tree</name>
    <dbReference type="NCBI Taxonomy" id="32244"/>
    <lineage>
        <taxon>Eukaryota</taxon>
        <taxon>Viridiplantae</taxon>
        <taxon>Streptophyta</taxon>
        <taxon>Embryophyta</taxon>
        <taxon>Tracheophyta</taxon>
        <taxon>Spermatophyta</taxon>
        <taxon>Magnoliopsida</taxon>
        <taxon>eudicotyledons</taxon>
        <taxon>Gunneridae</taxon>
        <taxon>Pentapetalae</taxon>
        <taxon>rosids</taxon>
        <taxon>fabids</taxon>
        <taxon>Fabales</taxon>
        <taxon>Quillajaceae</taxon>
        <taxon>Quillaja</taxon>
    </lineage>
</organism>
<name>A0AAD7Q9V2_QUISA</name>
<dbReference type="CDD" id="cd10017">
    <property type="entry name" value="B3_DNA"/>
    <property type="match status" value="1"/>
</dbReference>
<dbReference type="Pfam" id="PF02362">
    <property type="entry name" value="B3"/>
    <property type="match status" value="1"/>
</dbReference>
<dbReference type="FunFam" id="2.40.330.10:FF:000001">
    <property type="entry name" value="Auxin response factor"/>
    <property type="match status" value="1"/>
</dbReference>
<feature type="domain" description="TF-B3" evidence="10">
    <location>
        <begin position="148"/>
        <end position="250"/>
    </location>
</feature>
<gene>
    <name evidence="12" type="ORF">O6P43_007108</name>
</gene>
<dbReference type="Gene3D" id="2.30.30.1040">
    <property type="match status" value="1"/>
</dbReference>
<evidence type="ECO:0000256" key="8">
    <source>
        <dbReference type="ARBA" id="ARBA00023294"/>
    </source>
</evidence>
<comment type="subunit">
    <text evidence="3 9">Homodimers and heterodimers.</text>
</comment>
<comment type="similarity">
    <text evidence="2 9">Belongs to the ARF family.</text>
</comment>
<dbReference type="InterPro" id="IPR044835">
    <property type="entry name" value="ARF_plant"/>
</dbReference>
<sequence>MVSVDVEKDGFSATSAANGRRKCKDGGFCTENNQNQGEEDDLYTELWLACAGQLVYVPRSGEMVYYFPQGHMEQVEACTGQDSPTEMPTYNLPYKILCRVAYVELKAEPYTDEVFAQVTLLPVANQDEHISEDKCAHVFPRTTSACSISKTLTPSDTSNHGGFSIRRRHAEDCLPPLDMSQEPPAQDLVAKDLHGFKWHFRHIYRGKPKRHLLTSGWSTFLNSKKLVAGDACIFVRGENGELRIGICRAKKQQNSASISVLSGHSMQHGILASASHARSFGTIFTVYYRPWTSPFEFIIPLDRYMKSTKIDHSIGMRFRMQVEAEECARKRYTGTVVGIEDIDGIRWPGSKWRCLLVEWDETSDTFMHPHRVSPWSIDPIESPYKKHTPLHPAKRPRTPDLLLPGFPRLAKDDALVKSVKHKPQGDKEVLQGQDKNVYTQHAQKTFTLPDIVSPSNYASRHSQLGMENQLHCQGFHQYPRNPISFPDLNTLTPGLPNQWSPISTTNGVFTISKDIPISNVNSSIFGSPDCRSSESRDENEVLLCQPDDYSRYKLFGVCLSNSHSELPSQQLATFSKYSVAPRVLPTSQSSINGTNWVSAPSKSISGASSRKQCKRCSSVTSRSCIKVHKYGTALGRSVDLTHIHKYDELTSELDWMFEFRGSLIDGSSGWQVTFTDDDGDIMLVGDCSWQHFQSIVQKIFICPKED</sequence>
<dbReference type="AlphaFoldDB" id="A0AAD7Q9V2"/>
<evidence type="ECO:0000256" key="4">
    <source>
        <dbReference type="ARBA" id="ARBA00023015"/>
    </source>
</evidence>
<dbReference type="Proteomes" id="UP001163823">
    <property type="component" value="Chromosome 3"/>
</dbReference>
<evidence type="ECO:0000256" key="3">
    <source>
        <dbReference type="ARBA" id="ARBA00011726"/>
    </source>
</evidence>
<comment type="caution">
    <text evidence="12">The sequence shown here is derived from an EMBL/GenBank/DDBJ whole genome shotgun (WGS) entry which is preliminary data.</text>
</comment>
<comment type="subcellular location">
    <subcellularLocation>
        <location evidence="1 9">Nucleus</location>
    </subcellularLocation>
</comment>
<evidence type="ECO:0000256" key="1">
    <source>
        <dbReference type="ARBA" id="ARBA00004123"/>
    </source>
</evidence>
<dbReference type="PANTHER" id="PTHR31384:SF25">
    <property type="entry name" value="AUXIN RESPONSE FACTOR"/>
    <property type="match status" value="1"/>
</dbReference>
<comment type="function">
    <text evidence="9">Auxin response factors (ARFs) are transcriptional factors that bind specifically to the DNA sequence 5'-TGTCTC-3' found in the auxin-responsive promoter elements (AuxREs).</text>
</comment>
<dbReference type="GO" id="GO:0006355">
    <property type="term" value="P:regulation of DNA-templated transcription"/>
    <property type="evidence" value="ECO:0007669"/>
    <property type="project" value="InterPro"/>
</dbReference>
<evidence type="ECO:0000256" key="5">
    <source>
        <dbReference type="ARBA" id="ARBA00023125"/>
    </source>
</evidence>
<dbReference type="PANTHER" id="PTHR31384">
    <property type="entry name" value="AUXIN RESPONSE FACTOR 4-RELATED"/>
    <property type="match status" value="1"/>
</dbReference>